<evidence type="ECO:0000313" key="1">
    <source>
        <dbReference type="EMBL" id="SUN06750.1"/>
    </source>
</evidence>
<gene>
    <name evidence="1" type="ORF">NCTC12957_00798</name>
</gene>
<dbReference type="EMBL" id="UHEN01000001">
    <property type="protein sequence ID" value="SUN06750.1"/>
    <property type="molecule type" value="Genomic_DNA"/>
</dbReference>
<name>A0A380IDR6_STRAI</name>
<proteinExistence type="predicted"/>
<reference evidence="1 2" key="1">
    <citation type="submission" date="2018-06" db="EMBL/GenBank/DDBJ databases">
        <authorList>
            <consortium name="Pathogen Informatics"/>
            <person name="Doyle S."/>
        </authorList>
    </citation>
    <scope>NUCLEOTIDE SEQUENCE [LARGE SCALE GENOMIC DNA]</scope>
    <source>
        <strain evidence="1 2">NCTC12957</strain>
    </source>
</reference>
<organism evidence="1 2">
    <name type="scientific">Streptococcus acidominimus</name>
    <dbReference type="NCBI Taxonomy" id="1326"/>
    <lineage>
        <taxon>Bacteria</taxon>
        <taxon>Bacillati</taxon>
        <taxon>Bacillota</taxon>
        <taxon>Bacilli</taxon>
        <taxon>Lactobacillales</taxon>
        <taxon>Streptococcaceae</taxon>
        <taxon>Streptococcus</taxon>
    </lineage>
</organism>
<evidence type="ECO:0000313" key="2">
    <source>
        <dbReference type="Proteomes" id="UP000255213"/>
    </source>
</evidence>
<dbReference type="AlphaFoldDB" id="A0A380IDR6"/>
<accession>A0A380IDR6</accession>
<protein>
    <submittedName>
        <fullName evidence="1">Signal peptide</fullName>
    </submittedName>
</protein>
<dbReference type="Proteomes" id="UP000255213">
    <property type="component" value="Unassembled WGS sequence"/>
</dbReference>
<sequence length="148" mass="17627">MLYKKNESYQFKRDYEQHDRIAALYDALGTPKYAEAIRELGYKIPNNSTLRYDGFIYPLEIEASFSIKIGRPDSREDTDFNVWFTIKKEGTVINGSYYLNSDFAILSSNYYDTNNKTIFIPKTEEEEIRQEIEREIDSFLHSLYEYLY</sequence>